<evidence type="ECO:0000256" key="1">
    <source>
        <dbReference type="SAM" id="SignalP"/>
    </source>
</evidence>
<evidence type="ECO:0000313" key="2">
    <source>
        <dbReference type="EMBL" id="RLL21733.1"/>
    </source>
</evidence>
<protein>
    <recommendedName>
        <fullName evidence="4">DUF11 domain-containing protein</fullName>
    </recommendedName>
</protein>
<organism evidence="2 3">
    <name type="scientific">Acinetobacter chengduensis</name>
    <dbReference type="NCBI Taxonomy" id="2420890"/>
    <lineage>
        <taxon>Bacteria</taxon>
        <taxon>Pseudomonadati</taxon>
        <taxon>Pseudomonadota</taxon>
        <taxon>Gammaproteobacteria</taxon>
        <taxon>Moraxellales</taxon>
        <taxon>Moraxellaceae</taxon>
        <taxon>Acinetobacter</taxon>
    </lineage>
</organism>
<reference evidence="2 3" key="1">
    <citation type="submission" date="2018-09" db="EMBL/GenBank/DDBJ databases">
        <title>The draft genome of Acinetobacter sp. strains.</title>
        <authorList>
            <person name="Qin J."/>
            <person name="Feng Y."/>
            <person name="Zong Z."/>
        </authorList>
    </citation>
    <scope>NUCLEOTIDE SEQUENCE [LARGE SCALE GENOMIC DNA]</scope>
    <source>
        <strain evidence="2 3">WCHAc060005</strain>
    </source>
</reference>
<dbReference type="RefSeq" id="WP_120375480.1">
    <property type="nucleotide sequence ID" value="NZ_RCHC01000008.1"/>
</dbReference>
<dbReference type="EMBL" id="RCHC01000008">
    <property type="protein sequence ID" value="RLL21733.1"/>
    <property type="molecule type" value="Genomic_DNA"/>
</dbReference>
<keyword evidence="1" id="KW-0732">Signal</keyword>
<dbReference type="Proteomes" id="UP000280271">
    <property type="component" value="Unassembled WGS sequence"/>
</dbReference>
<proteinExistence type="predicted"/>
<name>A0ABX9TX28_9GAMM</name>
<comment type="caution">
    <text evidence="2">The sequence shown here is derived from an EMBL/GenBank/DDBJ whole genome shotgun (WGS) entry which is preliminary data.</text>
</comment>
<accession>A0ABX9TX28</accession>
<gene>
    <name evidence="2" type="ORF">D9K81_08515</name>
</gene>
<evidence type="ECO:0008006" key="4">
    <source>
        <dbReference type="Google" id="ProtNLM"/>
    </source>
</evidence>
<keyword evidence="3" id="KW-1185">Reference proteome</keyword>
<feature type="signal peptide" evidence="1">
    <location>
        <begin position="1"/>
        <end position="27"/>
    </location>
</feature>
<evidence type="ECO:0000313" key="3">
    <source>
        <dbReference type="Proteomes" id="UP000280271"/>
    </source>
</evidence>
<feature type="chain" id="PRO_5047153110" description="DUF11 domain-containing protein" evidence="1">
    <location>
        <begin position="28"/>
        <end position="159"/>
    </location>
</feature>
<sequence>MKQKANKSLFNCVAISMICGLTSTTFANENPLKAQMTVYQIVDQPKHLKKELKQTDQVKPESLLEYQVSYLNTSANSLKSLKLNLPIPSHVNYTGTSVPKNTYASIDGQNFAKAPLTRVVNGKKVLVPFNEYRVLQWQVDELKPKQTISVAAQVRVNAN</sequence>